<organism evidence="8 9">
    <name type="scientific">Mycolicibacter kumamotonensis</name>
    <dbReference type="NCBI Taxonomy" id="354243"/>
    <lineage>
        <taxon>Bacteria</taxon>
        <taxon>Bacillati</taxon>
        <taxon>Actinomycetota</taxon>
        <taxon>Actinomycetes</taxon>
        <taxon>Mycobacteriales</taxon>
        <taxon>Mycobacteriaceae</taxon>
        <taxon>Mycolicibacter</taxon>
    </lineage>
</organism>
<keyword evidence="5" id="KW-0408">Iron</keyword>
<comment type="caution">
    <text evidence="8">The sequence shown here is derived from an EMBL/GenBank/DDBJ whole genome shotgun (WGS) entry which is preliminary data.</text>
</comment>
<keyword evidence="2" id="KW-0813">Transport</keyword>
<evidence type="ECO:0000313" key="8">
    <source>
        <dbReference type="EMBL" id="NDJ87994.1"/>
    </source>
</evidence>
<evidence type="ECO:0000256" key="1">
    <source>
        <dbReference type="ARBA" id="ARBA00001927"/>
    </source>
</evidence>
<dbReference type="PANTHER" id="PTHR36923">
    <property type="entry name" value="FERREDOXIN"/>
    <property type="match status" value="1"/>
</dbReference>
<reference evidence="8 9" key="1">
    <citation type="submission" date="2020-01" db="EMBL/GenBank/DDBJ databases">
        <authorList>
            <person name="Sanchez-Estrada R."/>
            <person name="Gonzalez-Y-Merchand J.A."/>
            <person name="Rivera-Gutierrez S."/>
        </authorList>
    </citation>
    <scope>NUCLEOTIDE SEQUENCE [LARGE SCALE GENOMIC DNA]</scope>
    <source>
        <strain evidence="8 9">CST 7247</strain>
    </source>
</reference>
<protein>
    <submittedName>
        <fullName evidence="8">Ferredoxin</fullName>
    </submittedName>
</protein>
<evidence type="ECO:0000256" key="3">
    <source>
        <dbReference type="ARBA" id="ARBA00022723"/>
    </source>
</evidence>
<evidence type="ECO:0000256" key="4">
    <source>
        <dbReference type="ARBA" id="ARBA00022982"/>
    </source>
</evidence>
<keyword evidence="7" id="KW-0003">3Fe-4S</keyword>
<dbReference type="AlphaFoldDB" id="A0A7K3L6G0"/>
<name>A0A7K3L6G0_9MYCO</name>
<dbReference type="GO" id="GO:0046872">
    <property type="term" value="F:metal ion binding"/>
    <property type="evidence" value="ECO:0007669"/>
    <property type="project" value="UniProtKB-KW"/>
</dbReference>
<dbReference type="PANTHER" id="PTHR36923:SF3">
    <property type="entry name" value="FERREDOXIN"/>
    <property type="match status" value="1"/>
</dbReference>
<dbReference type="GO" id="GO:0051538">
    <property type="term" value="F:3 iron, 4 sulfur cluster binding"/>
    <property type="evidence" value="ECO:0007669"/>
    <property type="project" value="UniProtKB-KW"/>
</dbReference>
<gene>
    <name evidence="8" type="ORF">GWR20_02300</name>
</gene>
<dbReference type="SUPFAM" id="SSF54862">
    <property type="entry name" value="4Fe-4S ferredoxins"/>
    <property type="match status" value="1"/>
</dbReference>
<evidence type="ECO:0000313" key="9">
    <source>
        <dbReference type="Proteomes" id="UP000466523"/>
    </source>
</evidence>
<comment type="cofactor">
    <cofactor evidence="1">
        <name>[3Fe-4S] cluster</name>
        <dbReference type="ChEBI" id="CHEBI:21137"/>
    </cofactor>
</comment>
<evidence type="ECO:0000256" key="6">
    <source>
        <dbReference type="ARBA" id="ARBA00023014"/>
    </source>
</evidence>
<sequence>MRVRVDPERCRGHARCLTIAPDVFDFLDLEDRAVVREGAVSGADPAVLREAERECPEQAISVELDTEAQGNDDEH</sequence>
<accession>A0A7K3L6G0</accession>
<evidence type="ECO:0000256" key="7">
    <source>
        <dbReference type="ARBA" id="ARBA00023291"/>
    </source>
</evidence>
<keyword evidence="6" id="KW-0411">Iron-sulfur</keyword>
<evidence type="ECO:0000256" key="2">
    <source>
        <dbReference type="ARBA" id="ARBA00022448"/>
    </source>
</evidence>
<proteinExistence type="predicted"/>
<keyword evidence="4" id="KW-0249">Electron transport</keyword>
<dbReference type="Proteomes" id="UP000466523">
    <property type="component" value="Unassembled WGS sequence"/>
</dbReference>
<dbReference type="Pfam" id="PF13459">
    <property type="entry name" value="Fer4_15"/>
    <property type="match status" value="1"/>
</dbReference>
<dbReference type="Gene3D" id="3.30.70.20">
    <property type="match status" value="1"/>
</dbReference>
<dbReference type="EMBL" id="JAACYR010000005">
    <property type="protein sequence ID" value="NDJ87994.1"/>
    <property type="molecule type" value="Genomic_DNA"/>
</dbReference>
<keyword evidence="3" id="KW-0479">Metal-binding</keyword>
<dbReference type="InterPro" id="IPR051269">
    <property type="entry name" value="Fe-S_cluster_ET"/>
</dbReference>
<evidence type="ECO:0000256" key="5">
    <source>
        <dbReference type="ARBA" id="ARBA00023004"/>
    </source>
</evidence>